<evidence type="ECO:0000256" key="6">
    <source>
        <dbReference type="ARBA" id="ARBA00022974"/>
    </source>
</evidence>
<evidence type="ECO:0000256" key="11">
    <source>
        <dbReference type="RuleBase" id="RU003518"/>
    </source>
</evidence>
<dbReference type="GO" id="GO:0009986">
    <property type="term" value="C:cell surface"/>
    <property type="evidence" value="ECO:0007669"/>
    <property type="project" value="TreeGrafter"/>
</dbReference>
<feature type="region of interest" description="Disordered" evidence="13">
    <location>
        <begin position="405"/>
        <end position="459"/>
    </location>
</feature>
<evidence type="ECO:0000313" key="14">
    <source>
        <dbReference type="EMBL" id="KAA3682387.1"/>
    </source>
</evidence>
<keyword evidence="15" id="KW-1185">Reference proteome</keyword>
<evidence type="ECO:0000256" key="7">
    <source>
        <dbReference type="ARBA" id="ARBA00023136"/>
    </source>
</evidence>
<dbReference type="GO" id="GO:0090263">
    <property type="term" value="P:positive regulation of canonical Wnt signaling pathway"/>
    <property type="evidence" value="ECO:0007669"/>
    <property type="project" value="TreeGrafter"/>
</dbReference>
<keyword evidence="9" id="KW-0357">Heparan sulfate</keyword>
<evidence type="ECO:0000256" key="9">
    <source>
        <dbReference type="ARBA" id="ARBA00023207"/>
    </source>
</evidence>
<dbReference type="GO" id="GO:0098552">
    <property type="term" value="C:side of membrane"/>
    <property type="evidence" value="ECO:0007669"/>
    <property type="project" value="UniProtKB-KW"/>
</dbReference>
<dbReference type="GO" id="GO:0005886">
    <property type="term" value="C:plasma membrane"/>
    <property type="evidence" value="ECO:0007669"/>
    <property type="project" value="UniProtKB-SubCell"/>
</dbReference>
<dbReference type="PANTHER" id="PTHR10822:SF29">
    <property type="entry name" value="DIVISION ABNORMALLY DELAYED PROTEIN"/>
    <property type="match status" value="1"/>
</dbReference>
<evidence type="ECO:0000256" key="3">
    <source>
        <dbReference type="ARBA" id="ARBA00022475"/>
    </source>
</evidence>
<evidence type="ECO:0000313" key="15">
    <source>
        <dbReference type="Proteomes" id="UP000324629"/>
    </source>
</evidence>
<keyword evidence="5" id="KW-0732">Signal</keyword>
<dbReference type="GO" id="GO:0005576">
    <property type="term" value="C:extracellular region"/>
    <property type="evidence" value="ECO:0007669"/>
    <property type="project" value="TreeGrafter"/>
</dbReference>
<name>A0A5J4P3J7_9TREM</name>
<gene>
    <name evidence="14" type="ORF">DEA37_0011613</name>
</gene>
<evidence type="ECO:0000256" key="1">
    <source>
        <dbReference type="ARBA" id="ARBA00004609"/>
    </source>
</evidence>
<dbReference type="GO" id="GO:0016477">
    <property type="term" value="P:cell migration"/>
    <property type="evidence" value="ECO:0007669"/>
    <property type="project" value="TreeGrafter"/>
</dbReference>
<evidence type="ECO:0000256" key="4">
    <source>
        <dbReference type="ARBA" id="ARBA00022622"/>
    </source>
</evidence>
<dbReference type="Proteomes" id="UP000324629">
    <property type="component" value="Unassembled WGS sequence"/>
</dbReference>
<comment type="subcellular location">
    <subcellularLocation>
        <location evidence="1">Cell membrane</location>
        <topology evidence="1">Lipid-anchor</topology>
        <topology evidence="1">GPI-anchor</topology>
    </subcellularLocation>
</comment>
<organism evidence="14 15">
    <name type="scientific">Paragonimus westermani</name>
    <dbReference type="NCBI Taxonomy" id="34504"/>
    <lineage>
        <taxon>Eukaryota</taxon>
        <taxon>Metazoa</taxon>
        <taxon>Spiralia</taxon>
        <taxon>Lophotrochozoa</taxon>
        <taxon>Platyhelminthes</taxon>
        <taxon>Trematoda</taxon>
        <taxon>Digenea</taxon>
        <taxon>Plagiorchiida</taxon>
        <taxon>Troglotremata</taxon>
        <taxon>Troglotrematidae</taxon>
        <taxon>Paragonimus</taxon>
    </lineage>
</organism>
<comment type="similarity">
    <text evidence="2 11">Belongs to the glypican family.</text>
</comment>
<dbReference type="AlphaFoldDB" id="A0A5J4P3J7"/>
<keyword evidence="3" id="KW-1003">Cell membrane</keyword>
<keyword evidence="6" id="KW-0654">Proteoglycan</keyword>
<sequence length="459" mass="51662">MVIALSEASHSGGHMYSIADLLTCVRSSKLAAYSLDILVGWKFTWKETILKGLDQYSRLRTIIELTSSYLALQPSNTCQASLRRLTAGCWKSSTIDDSETSNGVVGTICEDFCINVLRGCLAPPMLFLPNQERDEKGRSRMAPWRRLLKPAQSQSNGIDPIEATFNTLLNSLNATNLMTLIMHAVDRAKEEAPSLPKKLQAFCEKVSFQKVPELSYNMPFNSSEHRQESPNEMSMKNLQMKYEDLLQFMEGLRQRLTNLATRLTDLEQSTNSLERRFCSMDKSERSLDGITHSTCWNGSAYGRYDRPVPPFTLEGQRSNPEIEITKADLELSPPSHNEQVRSGLKQSLVELPLRDDEAADVDYPVHPGDRLTNTWTEEDDSSGFVPITGDIDFLPVDRHIPEPVQPVLPELRPDPDVELYPSCPPDDEDCVPPDKLPEQSIDDKKNRMESTTKYAGEST</sequence>
<reference evidence="14 15" key="1">
    <citation type="journal article" date="2019" name="Gigascience">
        <title>Whole-genome sequence of the oriental lung fluke Paragonimus westermani.</title>
        <authorList>
            <person name="Oey H."/>
            <person name="Zakrzewski M."/>
            <person name="Narain K."/>
            <person name="Devi K.R."/>
            <person name="Agatsuma T."/>
            <person name="Nawaratna S."/>
            <person name="Gobert G.N."/>
            <person name="Jones M.K."/>
            <person name="Ragan M.A."/>
            <person name="McManus D.P."/>
            <person name="Krause L."/>
        </authorList>
    </citation>
    <scope>NUCLEOTIDE SEQUENCE [LARGE SCALE GENOMIC DNA]</scope>
    <source>
        <strain evidence="14 15">IND2009</strain>
    </source>
</reference>
<evidence type="ECO:0000256" key="13">
    <source>
        <dbReference type="SAM" id="MobiDB-lite"/>
    </source>
</evidence>
<protein>
    <submittedName>
        <fullName evidence="14">Uncharacterized protein</fullName>
    </submittedName>
</protein>
<dbReference type="EMBL" id="QNGE01000021">
    <property type="protein sequence ID" value="KAA3682387.1"/>
    <property type="molecule type" value="Genomic_DNA"/>
</dbReference>
<accession>A0A5J4P3J7</accession>
<dbReference type="GO" id="GO:1905475">
    <property type="term" value="P:regulation of protein localization to membrane"/>
    <property type="evidence" value="ECO:0007669"/>
    <property type="project" value="TreeGrafter"/>
</dbReference>
<keyword evidence="8" id="KW-0325">Glycoprotein</keyword>
<dbReference type="Pfam" id="PF01153">
    <property type="entry name" value="Glypican"/>
    <property type="match status" value="1"/>
</dbReference>
<keyword evidence="12" id="KW-0175">Coiled coil</keyword>
<evidence type="ECO:0000256" key="2">
    <source>
        <dbReference type="ARBA" id="ARBA00010260"/>
    </source>
</evidence>
<proteinExistence type="inferred from homology"/>
<dbReference type="InterPro" id="IPR001863">
    <property type="entry name" value="Glypican"/>
</dbReference>
<evidence type="ECO:0000256" key="10">
    <source>
        <dbReference type="ARBA" id="ARBA00023288"/>
    </source>
</evidence>
<feature type="compositionally biased region" description="Basic and acidic residues" evidence="13">
    <location>
        <begin position="435"/>
        <end position="450"/>
    </location>
</feature>
<evidence type="ECO:0000256" key="12">
    <source>
        <dbReference type="SAM" id="Coils"/>
    </source>
</evidence>
<keyword evidence="10" id="KW-0449">Lipoprotein</keyword>
<feature type="coiled-coil region" evidence="12">
    <location>
        <begin position="235"/>
        <end position="276"/>
    </location>
</feature>
<dbReference type="PANTHER" id="PTHR10822">
    <property type="entry name" value="GLYPICAN"/>
    <property type="match status" value="1"/>
</dbReference>
<evidence type="ECO:0000256" key="5">
    <source>
        <dbReference type="ARBA" id="ARBA00022729"/>
    </source>
</evidence>
<keyword evidence="4" id="KW-0336">GPI-anchor</keyword>
<evidence type="ECO:0000256" key="8">
    <source>
        <dbReference type="ARBA" id="ARBA00023180"/>
    </source>
</evidence>
<keyword evidence="7" id="KW-0472">Membrane</keyword>
<comment type="caution">
    <text evidence="14">The sequence shown here is derived from an EMBL/GenBank/DDBJ whole genome shotgun (WGS) entry which is preliminary data.</text>
</comment>